<proteinExistence type="predicted"/>
<dbReference type="EMBL" id="VDMN01000009">
    <property type="protein sequence ID" value="TNM60254.1"/>
    <property type="molecule type" value="Genomic_DNA"/>
</dbReference>
<dbReference type="Gene3D" id="3.50.50.60">
    <property type="entry name" value="FAD/NAD(P)-binding domain"/>
    <property type="match status" value="2"/>
</dbReference>
<comment type="caution">
    <text evidence="5">The sequence shown here is derived from an EMBL/GenBank/DDBJ whole genome shotgun (WGS) entry which is preliminary data.</text>
</comment>
<dbReference type="InterPro" id="IPR036188">
    <property type="entry name" value="FAD/NAD-bd_sf"/>
</dbReference>
<evidence type="ECO:0000256" key="1">
    <source>
        <dbReference type="ARBA" id="ARBA00018719"/>
    </source>
</evidence>
<evidence type="ECO:0000313" key="6">
    <source>
        <dbReference type="Proteomes" id="UP000311605"/>
    </source>
</evidence>
<organism evidence="5 6">
    <name type="scientific">Aliirhizobium smilacinae</name>
    <dbReference type="NCBI Taxonomy" id="1395944"/>
    <lineage>
        <taxon>Bacteria</taxon>
        <taxon>Pseudomonadati</taxon>
        <taxon>Pseudomonadota</taxon>
        <taxon>Alphaproteobacteria</taxon>
        <taxon>Hyphomicrobiales</taxon>
        <taxon>Rhizobiaceae</taxon>
        <taxon>Aliirhizobium</taxon>
    </lineage>
</organism>
<dbReference type="Proteomes" id="UP000311605">
    <property type="component" value="Unassembled WGS sequence"/>
</dbReference>
<dbReference type="GO" id="GO:0016491">
    <property type="term" value="F:oxidoreductase activity"/>
    <property type="evidence" value="ECO:0007669"/>
    <property type="project" value="UniProtKB-KW"/>
</dbReference>
<dbReference type="InterPro" id="IPR023753">
    <property type="entry name" value="FAD/NAD-binding_dom"/>
</dbReference>
<dbReference type="InterPro" id="IPR050097">
    <property type="entry name" value="Ferredoxin-NADP_redctase_2"/>
</dbReference>
<protein>
    <recommendedName>
        <fullName evidence="1">Thioredoxin reductase</fullName>
    </recommendedName>
</protein>
<name>A0A5C4XCZ8_9HYPH</name>
<dbReference type="SUPFAM" id="SSF51905">
    <property type="entry name" value="FAD/NAD(P)-binding domain"/>
    <property type="match status" value="1"/>
</dbReference>
<keyword evidence="3" id="KW-0560">Oxidoreductase</keyword>
<dbReference type="Pfam" id="PF07992">
    <property type="entry name" value="Pyr_redox_2"/>
    <property type="match status" value="1"/>
</dbReference>
<feature type="domain" description="FAD/NAD(P)-binding" evidence="4">
    <location>
        <begin position="3"/>
        <end position="283"/>
    </location>
</feature>
<reference evidence="5 6" key="1">
    <citation type="submission" date="2019-06" db="EMBL/GenBank/DDBJ databases">
        <title>The draft genome of Rhizobium smilacinae PTYR-5.</title>
        <authorList>
            <person name="Liu L."/>
            <person name="Li L."/>
            <person name="Zhang X."/>
        </authorList>
    </citation>
    <scope>NUCLEOTIDE SEQUENCE [LARGE SCALE GENOMIC DNA]</scope>
    <source>
        <strain evidence="5 6">PTYR-5</strain>
    </source>
</reference>
<accession>A0A5C4XCZ8</accession>
<keyword evidence="2" id="KW-0285">Flavoprotein</keyword>
<evidence type="ECO:0000256" key="2">
    <source>
        <dbReference type="ARBA" id="ARBA00022630"/>
    </source>
</evidence>
<dbReference type="PRINTS" id="PR00469">
    <property type="entry name" value="PNDRDTASEII"/>
</dbReference>
<gene>
    <name evidence="5" type="ORF">FHP24_25960</name>
</gene>
<evidence type="ECO:0000259" key="4">
    <source>
        <dbReference type="Pfam" id="PF07992"/>
    </source>
</evidence>
<dbReference type="OrthoDB" id="9786503at2"/>
<evidence type="ECO:0000313" key="5">
    <source>
        <dbReference type="EMBL" id="TNM60254.1"/>
    </source>
</evidence>
<dbReference type="PRINTS" id="PR00368">
    <property type="entry name" value="FADPNR"/>
</dbReference>
<dbReference type="PANTHER" id="PTHR48105">
    <property type="entry name" value="THIOREDOXIN REDUCTASE 1-RELATED-RELATED"/>
    <property type="match status" value="1"/>
</dbReference>
<keyword evidence="6" id="KW-1185">Reference proteome</keyword>
<sequence length="303" mass="32676">MTYDCLVIGGGPAGLTAAIYLARFHLSVIVLDHGQGRAASIPITHNHAGYPQGIAGRDLVRQMRLQAERYGAQFRVAEVTSLERNGDDFIAMADGELVAARAVLLATGVVNHRPPMPDDLHTEALQKGLIRYCPICDGFEITDKDVGVVGSGERALNEALFLRSFTSRVTMISTQDTHDLSREQFATLARHGIEVFLGPITEIELKENRIIVGLPGASMTFETIYPAMGSDIRSELAGALGAKRTEVGCVEVDRHQRTTIAGLYAAGDVVLGLDQISSAMGQASVAATTIRNDLCEQRMMLRA</sequence>
<dbReference type="RefSeq" id="WP_139679154.1">
    <property type="nucleotide sequence ID" value="NZ_VDMN01000009.1"/>
</dbReference>
<evidence type="ECO:0000256" key="3">
    <source>
        <dbReference type="ARBA" id="ARBA00023002"/>
    </source>
</evidence>
<dbReference type="AlphaFoldDB" id="A0A5C4XCZ8"/>